<dbReference type="PANTHER" id="PTHR18964:SF149">
    <property type="entry name" value="BIFUNCTIONAL UDP-N-ACETYLGLUCOSAMINE 2-EPIMERASE_N-ACETYLMANNOSAMINE KINASE"/>
    <property type="match status" value="1"/>
</dbReference>
<keyword evidence="2" id="KW-0418">Kinase</keyword>
<reference evidence="2 3" key="1">
    <citation type="submission" date="2018-04" db="EMBL/GenBank/DDBJ databases">
        <title>Genomic Encyclopedia of Archaeal and Bacterial Type Strains, Phase II (KMG-II): from individual species to whole genera.</title>
        <authorList>
            <person name="Goeker M."/>
        </authorList>
    </citation>
    <scope>NUCLEOTIDE SEQUENCE [LARGE SCALE GENOMIC DNA]</scope>
    <source>
        <strain evidence="2 3">DSM 45787</strain>
    </source>
</reference>
<comment type="similarity">
    <text evidence="1">Belongs to the ROK (NagC/XylR) family.</text>
</comment>
<dbReference type="PROSITE" id="PS01125">
    <property type="entry name" value="ROK"/>
    <property type="match status" value="1"/>
</dbReference>
<dbReference type="Pfam" id="PF00480">
    <property type="entry name" value="ROK"/>
    <property type="match status" value="1"/>
</dbReference>
<dbReference type="RefSeq" id="WP_170109762.1">
    <property type="nucleotide sequence ID" value="NZ_QBKR01000050.1"/>
</dbReference>
<dbReference type="GO" id="GO:0009384">
    <property type="term" value="F:N-acylmannosamine kinase activity"/>
    <property type="evidence" value="ECO:0007669"/>
    <property type="project" value="TreeGrafter"/>
</dbReference>
<organism evidence="2 3">
    <name type="scientific">Melghirimyces profundicolus</name>
    <dbReference type="NCBI Taxonomy" id="1242148"/>
    <lineage>
        <taxon>Bacteria</taxon>
        <taxon>Bacillati</taxon>
        <taxon>Bacillota</taxon>
        <taxon>Bacilli</taxon>
        <taxon>Bacillales</taxon>
        <taxon>Thermoactinomycetaceae</taxon>
        <taxon>Melghirimyces</taxon>
    </lineage>
</organism>
<proteinExistence type="inferred from homology"/>
<sequence length="318" mass="33827">MNAQTAVRWYIGLDIGGTAIKAGLVSNHGHVALHRSKRNDVSKALSTVKCVIMDLLKDADTNRFPAVSGIGLASPGRVDSERGVVLEAINLKWRNVLLKQEVEHDFRLPTVLLNDSNAAALGELAHGSVMSDNFLCITLGTGIGAGIVLGGRMHEGARFKAGEIGHILYEPNGLKCVCGKAGCLETIASGSGIVRRYIQYSPDDETASCGKAVHEIELNDIVQLARQGSVASLRVLEEAAEALGSTVATIVQSLDLDTVVLSGGVAKMDWPFTERVEAAAHRYAPRSSQVVVRKSRLIDIAALLGVTALLESTHFVKS</sequence>
<keyword evidence="3" id="KW-1185">Reference proteome</keyword>
<evidence type="ECO:0000256" key="1">
    <source>
        <dbReference type="ARBA" id="ARBA00006479"/>
    </source>
</evidence>
<protein>
    <submittedName>
        <fullName evidence="2">Glucokinase</fullName>
    </submittedName>
</protein>
<dbReference type="Proteomes" id="UP000244240">
    <property type="component" value="Unassembled WGS sequence"/>
</dbReference>
<keyword evidence="2" id="KW-0808">Transferase</keyword>
<comment type="caution">
    <text evidence="2">The sequence shown here is derived from an EMBL/GenBank/DDBJ whole genome shotgun (WGS) entry which is preliminary data.</text>
</comment>
<dbReference type="SUPFAM" id="SSF53067">
    <property type="entry name" value="Actin-like ATPase domain"/>
    <property type="match status" value="1"/>
</dbReference>
<dbReference type="GO" id="GO:0008761">
    <property type="term" value="F:UDP-N-acetylglucosamine 2-epimerase activity"/>
    <property type="evidence" value="ECO:0007669"/>
    <property type="project" value="TreeGrafter"/>
</dbReference>
<evidence type="ECO:0000313" key="2">
    <source>
        <dbReference type="EMBL" id="PTX47671.1"/>
    </source>
</evidence>
<dbReference type="InterPro" id="IPR043129">
    <property type="entry name" value="ATPase_NBD"/>
</dbReference>
<dbReference type="EMBL" id="QBKR01000050">
    <property type="protein sequence ID" value="PTX47671.1"/>
    <property type="molecule type" value="Genomic_DNA"/>
</dbReference>
<evidence type="ECO:0000313" key="3">
    <source>
        <dbReference type="Proteomes" id="UP000244240"/>
    </source>
</evidence>
<dbReference type="AlphaFoldDB" id="A0A2T6AV21"/>
<name>A0A2T6AV21_9BACL</name>
<dbReference type="InterPro" id="IPR049874">
    <property type="entry name" value="ROK_cs"/>
</dbReference>
<dbReference type="Gene3D" id="3.30.420.40">
    <property type="match status" value="2"/>
</dbReference>
<accession>A0A2T6AV21</accession>
<dbReference type="InterPro" id="IPR000600">
    <property type="entry name" value="ROK"/>
</dbReference>
<dbReference type="PANTHER" id="PTHR18964">
    <property type="entry name" value="ROK (REPRESSOR, ORF, KINASE) FAMILY"/>
    <property type="match status" value="1"/>
</dbReference>
<gene>
    <name evidence="2" type="ORF">C8P63_1507</name>
</gene>